<proteinExistence type="predicted"/>
<dbReference type="AlphaFoldDB" id="A0A0W0VKF9"/>
<keyword evidence="3" id="KW-0472">Membrane</keyword>
<evidence type="ECO:0000313" key="5">
    <source>
        <dbReference type="Proteomes" id="UP000054997"/>
    </source>
</evidence>
<protein>
    <submittedName>
        <fullName evidence="4">Dot/Icm T4SS effector</fullName>
    </submittedName>
</protein>
<dbReference type="RefSeq" id="WP_058529656.1">
    <property type="nucleotide sequence ID" value="NZ_CAAAHZ010000010.1"/>
</dbReference>
<dbReference type="EMBL" id="LNYK01000026">
    <property type="protein sequence ID" value="KTD20313.1"/>
    <property type="molecule type" value="Genomic_DNA"/>
</dbReference>
<evidence type="ECO:0000313" key="4">
    <source>
        <dbReference type="EMBL" id="KTD20313.1"/>
    </source>
</evidence>
<comment type="caution">
    <text evidence="4">The sequence shown here is derived from an EMBL/GenBank/DDBJ whole genome shotgun (WGS) entry which is preliminary data.</text>
</comment>
<organism evidence="4 5">
    <name type="scientific">Legionella londiniensis</name>
    <dbReference type="NCBI Taxonomy" id="45068"/>
    <lineage>
        <taxon>Bacteria</taxon>
        <taxon>Pseudomonadati</taxon>
        <taxon>Pseudomonadota</taxon>
        <taxon>Gammaproteobacteria</taxon>
        <taxon>Legionellales</taxon>
        <taxon>Legionellaceae</taxon>
        <taxon>Legionella</taxon>
    </lineage>
</organism>
<dbReference type="STRING" id="45068.Llon_1666"/>
<sequence>MVKVALPKTLSQEVKGKLKTCKILSVHIPGTGGSATDNFPTRFALDQLRHQHDIPLIELEGAGSGINAPNIAYRQKRSVGGWFSGSLVSSSQSDAEETNHFIGNLASQTDTGALGAGILQGAGEHENNELILNLLEELKKEGKLPEEMVLSGHSRGAINAIYLANEIYARYGNTIKLHLVLTDPVPGPFHEMEWKKRVIPPSVKTFTAFYAEDHENLFFIPHDLSRLTFCSPDTIVTTYSTHDDHITITGNSKVFGACYDAVAGIYGFDDNSDTNFKFKRLKQKDEFIYNEYKNKTSKEIEQEFEEQYLTDTHIKEYVKKNEANLIKEYIEEQVSDTNFSKLPHEKQLKQAKQNIPYCKLSEEKKEAKAREEISEAIKNEVSKIGRILNNYPPRPTVAMHSKGVFARKNCQYAAKTSLQQLEGQISRLEQQVERSEDEEKELARLQNLKTNIEKVRRDFDNHPEVELAPPHQLQSVPDDLNEDKEDNEKQKQAKINKRLSYLHDAHHKGSGKYNITSNEFAAYLLILPTLGLSATIFKTMENYDHKFGMLLLGVLTLNLATAIALAAQTTYKLGYNLAHGGFFKPGFTPKEIVPSKGVSIEQNNVEGIDSAEDSQNLLKQ</sequence>
<keyword evidence="3" id="KW-1133">Transmembrane helix</keyword>
<feature type="transmembrane region" description="Helical" evidence="3">
    <location>
        <begin position="520"/>
        <end position="537"/>
    </location>
</feature>
<gene>
    <name evidence="4" type="ORF">Llon_1666</name>
</gene>
<evidence type="ECO:0000256" key="1">
    <source>
        <dbReference type="SAM" id="Coils"/>
    </source>
</evidence>
<feature type="transmembrane region" description="Helical" evidence="3">
    <location>
        <begin position="549"/>
        <end position="567"/>
    </location>
</feature>
<keyword evidence="3" id="KW-0812">Transmembrane</keyword>
<evidence type="ECO:0000256" key="3">
    <source>
        <dbReference type="SAM" id="Phobius"/>
    </source>
</evidence>
<feature type="coiled-coil region" evidence="1">
    <location>
        <begin position="411"/>
        <end position="458"/>
    </location>
</feature>
<dbReference type="OrthoDB" id="9992050at2"/>
<name>A0A0W0VKF9_9GAMM</name>
<dbReference type="InterPro" id="IPR029058">
    <property type="entry name" value="AB_hydrolase_fold"/>
</dbReference>
<keyword evidence="5" id="KW-1185">Reference proteome</keyword>
<dbReference type="SUPFAM" id="SSF53474">
    <property type="entry name" value="alpha/beta-Hydrolases"/>
    <property type="match status" value="1"/>
</dbReference>
<feature type="region of interest" description="Disordered" evidence="2">
    <location>
        <begin position="463"/>
        <end position="490"/>
    </location>
</feature>
<evidence type="ECO:0000256" key="2">
    <source>
        <dbReference type="SAM" id="MobiDB-lite"/>
    </source>
</evidence>
<reference evidence="4 5" key="1">
    <citation type="submission" date="2015-11" db="EMBL/GenBank/DDBJ databases">
        <title>Genomic analysis of 38 Legionella species identifies large and diverse effector repertoires.</title>
        <authorList>
            <person name="Burstein D."/>
            <person name="Amaro F."/>
            <person name="Zusman T."/>
            <person name="Lifshitz Z."/>
            <person name="Cohen O."/>
            <person name="Gilbert J.A."/>
            <person name="Pupko T."/>
            <person name="Shuman H.A."/>
            <person name="Segal G."/>
        </authorList>
    </citation>
    <scope>NUCLEOTIDE SEQUENCE [LARGE SCALE GENOMIC DNA]</scope>
    <source>
        <strain evidence="4 5">ATCC 49505</strain>
    </source>
</reference>
<dbReference type="PATRIC" id="fig|45068.5.peg.1806"/>
<keyword evidence="1" id="KW-0175">Coiled coil</keyword>
<accession>A0A0W0VKF9</accession>
<dbReference type="Proteomes" id="UP000054997">
    <property type="component" value="Unassembled WGS sequence"/>
</dbReference>